<keyword evidence="3" id="KW-0418">Kinase</keyword>
<dbReference type="InterPro" id="IPR043129">
    <property type="entry name" value="ATPase_NBD"/>
</dbReference>
<accession>A0ABD0YST1</accession>
<comment type="caution">
    <text evidence="5">The sequence shown here is derived from an EMBL/GenBank/DDBJ whole genome shotgun (WGS) entry which is preliminary data.</text>
</comment>
<evidence type="ECO:0000259" key="4">
    <source>
        <dbReference type="Pfam" id="PF02782"/>
    </source>
</evidence>
<dbReference type="Pfam" id="PF02782">
    <property type="entry name" value="FGGY_C"/>
    <property type="match status" value="1"/>
</dbReference>
<gene>
    <name evidence="5" type="ORF">AAG570_013285</name>
</gene>
<evidence type="ECO:0000256" key="2">
    <source>
        <dbReference type="ARBA" id="ARBA00022679"/>
    </source>
</evidence>
<keyword evidence="2" id="KW-0808">Transferase</keyword>
<dbReference type="PANTHER" id="PTHR10196">
    <property type="entry name" value="SUGAR KINASE"/>
    <property type="match status" value="1"/>
</dbReference>
<dbReference type="FunFam" id="3.30.420.40:FF:000104">
    <property type="entry name" value="putative glycerol kinase 5"/>
    <property type="match status" value="1"/>
</dbReference>
<dbReference type="InterPro" id="IPR018483">
    <property type="entry name" value="Carb_kinase_FGGY_CS"/>
</dbReference>
<dbReference type="AlphaFoldDB" id="A0ABD0YST1"/>
<dbReference type="PANTHER" id="PTHR10196:SF68">
    <property type="entry name" value="GLYCEROL KINASE 5-RELATED"/>
    <property type="match status" value="1"/>
</dbReference>
<evidence type="ECO:0000313" key="6">
    <source>
        <dbReference type="Proteomes" id="UP001558652"/>
    </source>
</evidence>
<dbReference type="Gene3D" id="3.30.420.40">
    <property type="match status" value="1"/>
</dbReference>
<dbReference type="EMBL" id="JBFDAA010000008">
    <property type="protein sequence ID" value="KAL1130347.1"/>
    <property type="molecule type" value="Genomic_DNA"/>
</dbReference>
<evidence type="ECO:0000256" key="3">
    <source>
        <dbReference type="ARBA" id="ARBA00022777"/>
    </source>
</evidence>
<reference evidence="5 6" key="1">
    <citation type="submission" date="2024-07" db="EMBL/GenBank/DDBJ databases">
        <title>Chromosome-level genome assembly of the water stick insect Ranatra chinensis (Heteroptera: Nepidae).</title>
        <authorList>
            <person name="Liu X."/>
        </authorList>
    </citation>
    <scope>NUCLEOTIDE SEQUENCE [LARGE SCALE GENOMIC DNA]</scope>
    <source>
        <strain evidence="5">Cailab_2021Rc</strain>
        <tissue evidence="5">Muscle</tissue>
    </source>
</reference>
<organism evidence="5 6">
    <name type="scientific">Ranatra chinensis</name>
    <dbReference type="NCBI Taxonomy" id="642074"/>
    <lineage>
        <taxon>Eukaryota</taxon>
        <taxon>Metazoa</taxon>
        <taxon>Ecdysozoa</taxon>
        <taxon>Arthropoda</taxon>
        <taxon>Hexapoda</taxon>
        <taxon>Insecta</taxon>
        <taxon>Pterygota</taxon>
        <taxon>Neoptera</taxon>
        <taxon>Paraneoptera</taxon>
        <taxon>Hemiptera</taxon>
        <taxon>Heteroptera</taxon>
        <taxon>Panheteroptera</taxon>
        <taxon>Nepomorpha</taxon>
        <taxon>Nepidae</taxon>
        <taxon>Ranatrinae</taxon>
        <taxon>Ranatra</taxon>
    </lineage>
</organism>
<name>A0ABD0YST1_9HEMI</name>
<proteinExistence type="inferred from homology"/>
<keyword evidence="6" id="KW-1185">Reference proteome</keyword>
<dbReference type="SUPFAM" id="SSF53067">
    <property type="entry name" value="Actin-like ATPase domain"/>
    <property type="match status" value="1"/>
</dbReference>
<protein>
    <recommendedName>
        <fullName evidence="4">Carbohydrate kinase FGGY C-terminal domain-containing protein</fullName>
    </recommendedName>
</protein>
<feature type="domain" description="Carbohydrate kinase FGGY C-terminal" evidence="4">
    <location>
        <begin position="1"/>
        <end position="188"/>
    </location>
</feature>
<dbReference type="Proteomes" id="UP001558652">
    <property type="component" value="Unassembled WGS sequence"/>
</dbReference>
<evidence type="ECO:0000256" key="1">
    <source>
        <dbReference type="ARBA" id="ARBA00009156"/>
    </source>
</evidence>
<sequence>MKITLGTGTFLCANTGCTPSASITGLYPVVGWRFKNELVYVLEGSSNDTGSLINWAVNIGLMDDPKESGELVTSVSNNDGVYFVPAFSGLQTPVNDVKAGSGFIGVKPTTKKEHLLRSILESIVFRVVQLYRVYIDESCYSPASVRVDGGVSKNDFVIQLLADLIGLPVERPKTTEVSAIGAAYLAGLSIGFWACKDELLSLNKVDQIFIPNAENSNPYMKIYLNWAEAVKRFCGWYNNEKSTS</sequence>
<comment type="similarity">
    <text evidence="1">Belongs to the FGGY kinase family.</text>
</comment>
<dbReference type="GO" id="GO:0016301">
    <property type="term" value="F:kinase activity"/>
    <property type="evidence" value="ECO:0007669"/>
    <property type="project" value="UniProtKB-KW"/>
</dbReference>
<evidence type="ECO:0000313" key="5">
    <source>
        <dbReference type="EMBL" id="KAL1130347.1"/>
    </source>
</evidence>
<dbReference type="InterPro" id="IPR018485">
    <property type="entry name" value="FGGY_C"/>
</dbReference>
<dbReference type="PROSITE" id="PS00445">
    <property type="entry name" value="FGGY_KINASES_2"/>
    <property type="match status" value="1"/>
</dbReference>